<dbReference type="Proteomes" id="UP000504636">
    <property type="component" value="Unplaced"/>
</dbReference>
<evidence type="ECO:0000313" key="4">
    <source>
        <dbReference type="RefSeq" id="XP_033572519.1"/>
    </source>
</evidence>
<reference evidence="4" key="3">
    <citation type="submission" date="2025-04" db="UniProtKB">
        <authorList>
            <consortium name="RefSeq"/>
        </authorList>
    </citation>
    <scope>IDENTIFICATION</scope>
    <source>
        <strain evidence="4">CBS 304.34</strain>
    </source>
</reference>
<gene>
    <name evidence="2 4" type="ORF">BDZ99DRAFT_107184</name>
</gene>
<keyword evidence="1" id="KW-0472">Membrane</keyword>
<organism evidence="2">
    <name type="scientific">Mytilinidion resinicola</name>
    <dbReference type="NCBI Taxonomy" id="574789"/>
    <lineage>
        <taxon>Eukaryota</taxon>
        <taxon>Fungi</taxon>
        <taxon>Dikarya</taxon>
        <taxon>Ascomycota</taxon>
        <taxon>Pezizomycotina</taxon>
        <taxon>Dothideomycetes</taxon>
        <taxon>Pleosporomycetidae</taxon>
        <taxon>Mytilinidiales</taxon>
        <taxon>Mytilinidiaceae</taxon>
        <taxon>Mytilinidion</taxon>
    </lineage>
</organism>
<keyword evidence="1" id="KW-1133">Transmembrane helix</keyword>
<dbReference type="EMBL" id="MU003709">
    <property type="protein sequence ID" value="KAF2805555.1"/>
    <property type="molecule type" value="Genomic_DNA"/>
</dbReference>
<keyword evidence="1" id="KW-0812">Transmembrane</keyword>
<dbReference type="RefSeq" id="XP_033572519.1">
    <property type="nucleotide sequence ID" value="XM_033712370.1"/>
</dbReference>
<evidence type="ECO:0000313" key="3">
    <source>
        <dbReference type="Proteomes" id="UP000504636"/>
    </source>
</evidence>
<keyword evidence="3" id="KW-1185">Reference proteome</keyword>
<reference evidence="4" key="2">
    <citation type="submission" date="2020-04" db="EMBL/GenBank/DDBJ databases">
        <authorList>
            <consortium name="NCBI Genome Project"/>
        </authorList>
    </citation>
    <scope>NUCLEOTIDE SEQUENCE</scope>
    <source>
        <strain evidence="4">CBS 304.34</strain>
    </source>
</reference>
<evidence type="ECO:0000256" key="1">
    <source>
        <dbReference type="SAM" id="Phobius"/>
    </source>
</evidence>
<evidence type="ECO:0000313" key="2">
    <source>
        <dbReference type="EMBL" id="KAF2805555.1"/>
    </source>
</evidence>
<feature type="transmembrane region" description="Helical" evidence="1">
    <location>
        <begin position="34"/>
        <end position="52"/>
    </location>
</feature>
<name>A0A6A6YBT0_9PEZI</name>
<protein>
    <submittedName>
        <fullName evidence="2 4">Uncharacterized protein</fullName>
    </submittedName>
</protein>
<proteinExistence type="predicted"/>
<reference evidence="2 4" key="1">
    <citation type="journal article" date="2020" name="Stud. Mycol.">
        <title>101 Dothideomycetes genomes: a test case for predicting lifestyles and emergence of pathogens.</title>
        <authorList>
            <person name="Haridas S."/>
            <person name="Albert R."/>
            <person name="Binder M."/>
            <person name="Bloem J."/>
            <person name="Labutti K."/>
            <person name="Salamov A."/>
            <person name="Andreopoulos B."/>
            <person name="Baker S."/>
            <person name="Barry K."/>
            <person name="Bills G."/>
            <person name="Bluhm B."/>
            <person name="Cannon C."/>
            <person name="Castanera R."/>
            <person name="Culley D."/>
            <person name="Daum C."/>
            <person name="Ezra D."/>
            <person name="Gonzalez J."/>
            <person name="Henrissat B."/>
            <person name="Kuo A."/>
            <person name="Liang C."/>
            <person name="Lipzen A."/>
            <person name="Lutzoni F."/>
            <person name="Magnuson J."/>
            <person name="Mondo S."/>
            <person name="Nolan M."/>
            <person name="Ohm R."/>
            <person name="Pangilinan J."/>
            <person name="Park H.-J."/>
            <person name="Ramirez L."/>
            <person name="Alfaro M."/>
            <person name="Sun H."/>
            <person name="Tritt A."/>
            <person name="Yoshinaga Y."/>
            <person name="Zwiers L.-H."/>
            <person name="Turgeon B."/>
            <person name="Goodwin S."/>
            <person name="Spatafora J."/>
            <person name="Crous P."/>
            <person name="Grigoriev I."/>
        </authorList>
    </citation>
    <scope>NUCLEOTIDE SEQUENCE</scope>
    <source>
        <strain evidence="2 4">CBS 304.34</strain>
    </source>
</reference>
<sequence length="86" mass="9389">MPIVLLSVVADVWAKYVCRAGQSCHEGRLKTENFALAVYVFGLPWLAVMGIIGKGRSLCRRAGHGKGCVCPYLWGGSTCSPMERRC</sequence>
<accession>A0A6A6YBT0</accession>
<dbReference type="AlphaFoldDB" id="A0A6A6YBT0"/>
<dbReference type="GeneID" id="54453263"/>